<name>F0UPE2_AJEC8</name>
<protein>
    <submittedName>
        <fullName evidence="2">Predicted protein</fullName>
    </submittedName>
</protein>
<accession>F0UPE2</accession>
<evidence type="ECO:0000313" key="2">
    <source>
        <dbReference type="EMBL" id="EGC46948.1"/>
    </source>
</evidence>
<dbReference type="EMBL" id="DS990640">
    <property type="protein sequence ID" value="EGC46948.1"/>
    <property type="molecule type" value="Genomic_DNA"/>
</dbReference>
<feature type="region of interest" description="Disordered" evidence="1">
    <location>
        <begin position="88"/>
        <end position="109"/>
    </location>
</feature>
<dbReference type="Proteomes" id="UP000008142">
    <property type="component" value="Unassembled WGS sequence"/>
</dbReference>
<sequence>MASGEGRGLGIIVKAHSRKMRPCCWFSDPARPIRACWKLPAGGKSEDLQPHRPLSILSCLINLVGDDLGGRGSQLEAKGACCLSPLGEKIAGDESGYRPDTPSTRQPRR</sequence>
<proteinExistence type="predicted"/>
<evidence type="ECO:0000313" key="3">
    <source>
        <dbReference type="Proteomes" id="UP000008142"/>
    </source>
</evidence>
<gene>
    <name evidence="2" type="ORF">HCEG_06163</name>
</gene>
<reference evidence="3" key="1">
    <citation type="submission" date="2008-07" db="EMBL/GenBank/DDBJ databases">
        <title>Annotation of Ajellomyces capsulatus strain H88.</title>
        <authorList>
            <person name="Champion M."/>
            <person name="Cuomo C."/>
            <person name="Ma L.-J."/>
            <person name="Henn M.R."/>
            <person name="Sil A."/>
            <person name="Goldman B."/>
            <person name="Young S.K."/>
            <person name="Kodira C.D."/>
            <person name="Zeng Q."/>
            <person name="Koehrsen M."/>
            <person name="Alvarado L."/>
            <person name="Berlin A."/>
            <person name="Borenstein D."/>
            <person name="Chen Z."/>
            <person name="Engels R."/>
            <person name="Freedman E."/>
            <person name="Gellesch M."/>
            <person name="Goldberg J."/>
            <person name="Griggs A."/>
            <person name="Gujja S."/>
            <person name="Heiman D."/>
            <person name="Hepburn T."/>
            <person name="Howarth C."/>
            <person name="Jen D."/>
            <person name="Larson L."/>
            <person name="Lewis B."/>
            <person name="Mehta T."/>
            <person name="Park D."/>
            <person name="Pearson M."/>
            <person name="Roberts A."/>
            <person name="Saif S."/>
            <person name="Shea T."/>
            <person name="Shenoy N."/>
            <person name="Sisk P."/>
            <person name="Stolte C."/>
            <person name="Sykes S."/>
            <person name="Walk T."/>
            <person name="White J."/>
            <person name="Yandava C."/>
            <person name="Klein B."/>
            <person name="McEwen J.G."/>
            <person name="Puccia R."/>
            <person name="Goldman G.H."/>
            <person name="Felipe M.S."/>
            <person name="Nino-Vega G."/>
            <person name="San-Blas G."/>
            <person name="Taylor J."/>
            <person name="Mendoza L."/>
            <person name="Galagan J."/>
            <person name="Nusbaum C."/>
            <person name="Birren B."/>
        </authorList>
    </citation>
    <scope>NUCLEOTIDE SEQUENCE [LARGE SCALE GENOMIC DNA]</scope>
    <source>
        <strain evidence="3">H88</strain>
    </source>
</reference>
<dbReference type="AlphaFoldDB" id="F0UPE2"/>
<dbReference type="HOGENOM" id="CLU_2183159_0_0_1"/>
<evidence type="ECO:0000256" key="1">
    <source>
        <dbReference type="SAM" id="MobiDB-lite"/>
    </source>
</evidence>
<organism evidence="3">
    <name type="scientific">Ajellomyces capsulatus (strain H88)</name>
    <name type="common">Darling's disease fungus</name>
    <name type="synonym">Histoplasma capsulatum</name>
    <dbReference type="NCBI Taxonomy" id="544711"/>
    <lineage>
        <taxon>Eukaryota</taxon>
        <taxon>Fungi</taxon>
        <taxon>Dikarya</taxon>
        <taxon>Ascomycota</taxon>
        <taxon>Pezizomycotina</taxon>
        <taxon>Eurotiomycetes</taxon>
        <taxon>Eurotiomycetidae</taxon>
        <taxon>Onygenales</taxon>
        <taxon>Ajellomycetaceae</taxon>
        <taxon>Histoplasma</taxon>
    </lineage>
</organism>